<dbReference type="Gene3D" id="3.10.129.10">
    <property type="entry name" value="Hotdog Thioesterase"/>
    <property type="match status" value="1"/>
</dbReference>
<comment type="catalytic activity">
    <reaction evidence="19">
        <text>octanoyl-CoA + H2O = octanoate + CoA + H(+)</text>
        <dbReference type="Rhea" id="RHEA:30143"/>
        <dbReference type="ChEBI" id="CHEBI:15377"/>
        <dbReference type="ChEBI" id="CHEBI:15378"/>
        <dbReference type="ChEBI" id="CHEBI:25646"/>
        <dbReference type="ChEBI" id="CHEBI:57287"/>
        <dbReference type="ChEBI" id="CHEBI:57386"/>
    </reaction>
    <physiologicalReaction direction="left-to-right" evidence="19">
        <dbReference type="Rhea" id="RHEA:30144"/>
    </physiologicalReaction>
</comment>
<evidence type="ECO:0000256" key="16">
    <source>
        <dbReference type="ARBA" id="ARBA00038848"/>
    </source>
</evidence>
<comment type="catalytic activity">
    <reaction evidence="20">
        <text>hexadecanoyl-CoA + H2O = hexadecanoate + CoA + H(+)</text>
        <dbReference type="Rhea" id="RHEA:16645"/>
        <dbReference type="ChEBI" id="CHEBI:7896"/>
        <dbReference type="ChEBI" id="CHEBI:15377"/>
        <dbReference type="ChEBI" id="CHEBI:15378"/>
        <dbReference type="ChEBI" id="CHEBI:57287"/>
        <dbReference type="ChEBI" id="CHEBI:57379"/>
        <dbReference type="EC" id="3.1.2.2"/>
    </reaction>
    <physiologicalReaction direction="left-to-right" evidence="20">
        <dbReference type="Rhea" id="RHEA:16646"/>
    </physiologicalReaction>
</comment>
<evidence type="ECO:0000313" key="25">
    <source>
        <dbReference type="EMBL" id="HDR00222.1"/>
    </source>
</evidence>
<evidence type="ECO:0000256" key="23">
    <source>
        <dbReference type="ARBA" id="ARBA00048180"/>
    </source>
</evidence>
<comment type="catalytic activity">
    <reaction evidence="23">
        <text>tetradecanoyl-CoA + H2O = tetradecanoate + CoA + H(+)</text>
        <dbReference type="Rhea" id="RHEA:40119"/>
        <dbReference type="ChEBI" id="CHEBI:15377"/>
        <dbReference type="ChEBI" id="CHEBI:15378"/>
        <dbReference type="ChEBI" id="CHEBI:30807"/>
        <dbReference type="ChEBI" id="CHEBI:57287"/>
        <dbReference type="ChEBI" id="CHEBI:57385"/>
    </reaction>
    <physiologicalReaction direction="left-to-right" evidence="23">
        <dbReference type="Rhea" id="RHEA:40120"/>
    </physiologicalReaction>
</comment>
<evidence type="ECO:0000259" key="24">
    <source>
        <dbReference type="Pfam" id="PF03061"/>
    </source>
</evidence>
<dbReference type="Proteomes" id="UP000885672">
    <property type="component" value="Unassembled WGS sequence"/>
</dbReference>
<dbReference type="PANTHER" id="PTHR12418">
    <property type="entry name" value="ACYL-COENZYME A THIOESTERASE THEM4"/>
    <property type="match status" value="1"/>
</dbReference>
<keyword evidence="4" id="KW-1003">Cell membrane</keyword>
<keyword evidence="11" id="KW-0472">Membrane</keyword>
<evidence type="ECO:0000256" key="13">
    <source>
        <dbReference type="ARBA" id="ARBA00035852"/>
    </source>
</evidence>
<evidence type="ECO:0000256" key="15">
    <source>
        <dbReference type="ARBA" id="ARBA00038456"/>
    </source>
</evidence>
<keyword evidence="5" id="KW-0963">Cytoplasm</keyword>
<keyword evidence="6" id="KW-0053">Apoptosis</keyword>
<evidence type="ECO:0000256" key="19">
    <source>
        <dbReference type="ARBA" id="ARBA00047588"/>
    </source>
</evidence>
<dbReference type="NCBIfam" id="TIGR00369">
    <property type="entry name" value="unchar_dom_1"/>
    <property type="match status" value="1"/>
</dbReference>
<dbReference type="EMBL" id="DSBX01000310">
    <property type="protein sequence ID" value="HDR00222.1"/>
    <property type="molecule type" value="Genomic_DNA"/>
</dbReference>
<comment type="similarity">
    <text evidence="15">Belongs to the THEM4/THEM5 thioesterase family.</text>
</comment>
<evidence type="ECO:0000256" key="5">
    <source>
        <dbReference type="ARBA" id="ARBA00022490"/>
    </source>
</evidence>
<evidence type="ECO:0000256" key="8">
    <source>
        <dbReference type="ARBA" id="ARBA00022832"/>
    </source>
</evidence>
<comment type="caution">
    <text evidence="25">The sequence shown here is derived from an EMBL/GenBank/DDBJ whole genome shotgun (WGS) entry which is preliminary data.</text>
</comment>
<keyword evidence="7" id="KW-0378">Hydrolase</keyword>
<comment type="subcellular location">
    <subcellularLocation>
        <location evidence="3">Cell projection</location>
        <location evidence="3">Ruffle membrane</location>
    </subcellularLocation>
    <subcellularLocation>
        <location evidence="2">Cytoplasm</location>
    </subcellularLocation>
    <subcellularLocation>
        <location evidence="1">Membrane</location>
        <topology evidence="1">Peripheral membrane protein</topology>
    </subcellularLocation>
</comment>
<evidence type="ECO:0000256" key="17">
    <source>
        <dbReference type="ARBA" id="ARBA00040123"/>
    </source>
</evidence>
<dbReference type="GO" id="GO:0005737">
    <property type="term" value="C:cytoplasm"/>
    <property type="evidence" value="ECO:0007669"/>
    <property type="project" value="UniProtKB-SubCell"/>
</dbReference>
<feature type="domain" description="Thioesterase" evidence="24">
    <location>
        <begin position="46"/>
        <end position="119"/>
    </location>
</feature>
<comment type="catalytic activity">
    <reaction evidence="21">
        <text>decanoyl-CoA + H2O = decanoate + CoA + H(+)</text>
        <dbReference type="Rhea" id="RHEA:40059"/>
        <dbReference type="ChEBI" id="CHEBI:15377"/>
        <dbReference type="ChEBI" id="CHEBI:15378"/>
        <dbReference type="ChEBI" id="CHEBI:27689"/>
        <dbReference type="ChEBI" id="CHEBI:57287"/>
        <dbReference type="ChEBI" id="CHEBI:61430"/>
    </reaction>
    <physiologicalReaction direction="left-to-right" evidence="21">
        <dbReference type="Rhea" id="RHEA:40060"/>
    </physiologicalReaction>
</comment>
<evidence type="ECO:0000256" key="18">
    <source>
        <dbReference type="ARBA" id="ARBA00043210"/>
    </source>
</evidence>
<evidence type="ECO:0000256" key="21">
    <source>
        <dbReference type="ARBA" id="ARBA00047969"/>
    </source>
</evidence>
<comment type="catalytic activity">
    <reaction evidence="13">
        <text>(5Z,8Z,11Z,14Z)-eicosatetraenoyl-CoA + H2O = (5Z,8Z,11Z,14Z)-eicosatetraenoate + CoA + H(+)</text>
        <dbReference type="Rhea" id="RHEA:40151"/>
        <dbReference type="ChEBI" id="CHEBI:15377"/>
        <dbReference type="ChEBI" id="CHEBI:15378"/>
        <dbReference type="ChEBI" id="CHEBI:32395"/>
        <dbReference type="ChEBI" id="CHEBI:57287"/>
        <dbReference type="ChEBI" id="CHEBI:57368"/>
    </reaction>
    <physiologicalReaction direction="left-to-right" evidence="13">
        <dbReference type="Rhea" id="RHEA:40152"/>
    </physiologicalReaction>
</comment>
<dbReference type="PANTHER" id="PTHR12418:SF19">
    <property type="entry name" value="ACYL-COENZYME A THIOESTERASE THEM4"/>
    <property type="match status" value="1"/>
</dbReference>
<dbReference type="AlphaFoldDB" id="A0A7V0XFZ7"/>
<evidence type="ECO:0000256" key="7">
    <source>
        <dbReference type="ARBA" id="ARBA00022801"/>
    </source>
</evidence>
<accession>A0A7V0XFZ7</accession>
<evidence type="ECO:0000256" key="12">
    <source>
        <dbReference type="ARBA" id="ARBA00023273"/>
    </source>
</evidence>
<dbReference type="EC" id="3.1.2.2" evidence="16"/>
<name>A0A7V0XFZ7_UNCW3</name>
<evidence type="ECO:0000256" key="22">
    <source>
        <dbReference type="ARBA" id="ARBA00048074"/>
    </source>
</evidence>
<keyword evidence="9" id="KW-0809">Transit peptide</keyword>
<comment type="catalytic activity">
    <reaction evidence="22">
        <text>dodecanoyl-CoA + H2O = dodecanoate + CoA + H(+)</text>
        <dbReference type="Rhea" id="RHEA:30135"/>
        <dbReference type="ChEBI" id="CHEBI:15377"/>
        <dbReference type="ChEBI" id="CHEBI:15378"/>
        <dbReference type="ChEBI" id="CHEBI:18262"/>
        <dbReference type="ChEBI" id="CHEBI:57287"/>
        <dbReference type="ChEBI" id="CHEBI:57375"/>
    </reaction>
    <physiologicalReaction direction="left-to-right" evidence="22">
        <dbReference type="Rhea" id="RHEA:30136"/>
    </physiologicalReaction>
</comment>
<dbReference type="InterPro" id="IPR006683">
    <property type="entry name" value="Thioestr_dom"/>
</dbReference>
<sequence>MPVKNSGNCFACGPNNEHGLRLDIRPNTEGVEFVFTPPARFQGWDGIVHGGIVSTLLDELIAWACSDRGFEAVTGELVVRFRKPLPVGRPVRGIGRIVREKGRLLVGESRLLDEAGETIAEAGGKMMKA</sequence>
<dbReference type="InterPro" id="IPR003736">
    <property type="entry name" value="PAAI_dom"/>
</dbReference>
<evidence type="ECO:0000256" key="3">
    <source>
        <dbReference type="ARBA" id="ARBA00004632"/>
    </source>
</evidence>
<keyword evidence="12" id="KW-0966">Cell projection</keyword>
<comment type="catalytic activity">
    <reaction evidence="14">
        <text>(9Z)-octadecenoyl-CoA + H2O = (9Z)-octadecenoate + CoA + H(+)</text>
        <dbReference type="Rhea" id="RHEA:40139"/>
        <dbReference type="ChEBI" id="CHEBI:15377"/>
        <dbReference type="ChEBI" id="CHEBI:15378"/>
        <dbReference type="ChEBI" id="CHEBI:30823"/>
        <dbReference type="ChEBI" id="CHEBI:57287"/>
        <dbReference type="ChEBI" id="CHEBI:57387"/>
    </reaction>
    <physiologicalReaction direction="left-to-right" evidence="14">
        <dbReference type="Rhea" id="RHEA:40140"/>
    </physiologicalReaction>
</comment>
<keyword evidence="10" id="KW-0443">Lipid metabolism</keyword>
<dbReference type="GO" id="GO:0006631">
    <property type="term" value="P:fatty acid metabolic process"/>
    <property type="evidence" value="ECO:0007669"/>
    <property type="project" value="UniProtKB-KW"/>
</dbReference>
<organism evidence="25">
    <name type="scientific">candidate division WOR-3 bacterium</name>
    <dbReference type="NCBI Taxonomy" id="2052148"/>
    <lineage>
        <taxon>Bacteria</taxon>
        <taxon>Bacteria division WOR-3</taxon>
    </lineage>
</organism>
<evidence type="ECO:0000256" key="1">
    <source>
        <dbReference type="ARBA" id="ARBA00004170"/>
    </source>
</evidence>
<proteinExistence type="inferred from homology"/>
<dbReference type="Pfam" id="PF03061">
    <property type="entry name" value="4HBT"/>
    <property type="match status" value="1"/>
</dbReference>
<dbReference type="InterPro" id="IPR029069">
    <property type="entry name" value="HotDog_dom_sf"/>
</dbReference>
<evidence type="ECO:0000256" key="9">
    <source>
        <dbReference type="ARBA" id="ARBA00022946"/>
    </source>
</evidence>
<evidence type="ECO:0000256" key="2">
    <source>
        <dbReference type="ARBA" id="ARBA00004496"/>
    </source>
</evidence>
<dbReference type="GO" id="GO:0016289">
    <property type="term" value="F:acyl-CoA hydrolase activity"/>
    <property type="evidence" value="ECO:0007669"/>
    <property type="project" value="UniProtKB-ARBA"/>
</dbReference>
<protein>
    <recommendedName>
        <fullName evidence="17">Acyl-coenzyme A thioesterase THEM4</fullName>
        <ecNumber evidence="16">3.1.2.2</ecNumber>
    </recommendedName>
    <alternativeName>
        <fullName evidence="18">Thioesterase superfamily member 4</fullName>
    </alternativeName>
</protein>
<evidence type="ECO:0000256" key="4">
    <source>
        <dbReference type="ARBA" id="ARBA00022475"/>
    </source>
</evidence>
<dbReference type="CDD" id="cd03443">
    <property type="entry name" value="PaaI_thioesterase"/>
    <property type="match status" value="1"/>
</dbReference>
<evidence type="ECO:0000256" key="11">
    <source>
        <dbReference type="ARBA" id="ARBA00023136"/>
    </source>
</evidence>
<dbReference type="InterPro" id="IPR052365">
    <property type="entry name" value="THEM4/THEM5_acyl-CoA_thioest"/>
</dbReference>
<evidence type="ECO:0000256" key="10">
    <source>
        <dbReference type="ARBA" id="ARBA00023098"/>
    </source>
</evidence>
<gene>
    <name evidence="25" type="ORF">ENN51_08080</name>
</gene>
<reference evidence="25" key="1">
    <citation type="journal article" date="2020" name="mSystems">
        <title>Genome- and Community-Level Interaction Insights into Carbon Utilization and Element Cycling Functions of Hydrothermarchaeota in Hydrothermal Sediment.</title>
        <authorList>
            <person name="Zhou Z."/>
            <person name="Liu Y."/>
            <person name="Xu W."/>
            <person name="Pan J."/>
            <person name="Luo Z.H."/>
            <person name="Li M."/>
        </authorList>
    </citation>
    <scope>NUCLEOTIDE SEQUENCE [LARGE SCALE GENOMIC DNA]</scope>
    <source>
        <strain evidence="25">SpSt-1182</strain>
    </source>
</reference>
<dbReference type="GO" id="GO:0016020">
    <property type="term" value="C:membrane"/>
    <property type="evidence" value="ECO:0007669"/>
    <property type="project" value="UniProtKB-SubCell"/>
</dbReference>
<evidence type="ECO:0000256" key="14">
    <source>
        <dbReference type="ARBA" id="ARBA00037002"/>
    </source>
</evidence>
<evidence type="ECO:0000256" key="6">
    <source>
        <dbReference type="ARBA" id="ARBA00022703"/>
    </source>
</evidence>
<evidence type="ECO:0000256" key="20">
    <source>
        <dbReference type="ARBA" id="ARBA00047734"/>
    </source>
</evidence>
<dbReference type="SUPFAM" id="SSF54637">
    <property type="entry name" value="Thioesterase/thiol ester dehydrase-isomerase"/>
    <property type="match status" value="1"/>
</dbReference>
<keyword evidence="8" id="KW-0276">Fatty acid metabolism</keyword>